<evidence type="ECO:0000313" key="2">
    <source>
        <dbReference type="EMBL" id="CAK9189965.1"/>
    </source>
</evidence>
<dbReference type="Proteomes" id="UP001497512">
    <property type="component" value="Chromosome 1"/>
</dbReference>
<evidence type="ECO:0000313" key="3">
    <source>
        <dbReference type="Proteomes" id="UP001497512"/>
    </source>
</evidence>
<protein>
    <submittedName>
        <fullName evidence="2">Uncharacterized protein</fullName>
    </submittedName>
</protein>
<accession>A0ABP0T8U0</accession>
<feature type="region of interest" description="Disordered" evidence="1">
    <location>
        <begin position="318"/>
        <end position="387"/>
    </location>
</feature>
<proteinExistence type="predicted"/>
<sequence>MNIADVEAELEAEIQGQLEEEIGKEILILSRKLANLQAQYGGKRMLKRGFKAAVLSCPETPLLLEASHLQNEGRPEVLQNKFCSVGMDIADEALRGRLQSTSFLQSRDLESKSFLRPHSGERKLELDGIPCFRRGGSLGAPTRFPENKTQGHESDGFNPSNFTDDLASNNFHKFSARGQKVPQFQVLTNFIKGSLGETLKHKEASISSCQNEGHTKANDDVAIDIFSSEDLNKDEVAYSISNEDYHDSSRRFEWVKTLRSGVKGLHNSTRPGSSSSPPVETMQIMPDCSSIGTAVEQAPEEILLTHHCVADLPKELEADSTTPENEAIDTGGNLSAVDDHESCSLQRDVNVPPRRNGSQMLAKVQKRQLDSSFENRPGKTGKLSTNEEDTGFLDRVALHLLKAGLKRAPSFGKRPGSSPLPANFCSKSESSNYRKDSRRPVSSPFPANSCSKSQSSNYRKDSGSHFQRSQGILHESRHPGKDASSCEQVNAKALRIFKGEKKIRLPRKDLQLPHGGEISEKKQVFSNKEEGKVEHEEIHEAAGNTKNAGIQEPRHVHELDKETTLKWQEERKSYEDYESFVETSDIRGHQSDEANSSLSREDIARLSNAAVLCLTKTPHPMKTSYVRHIELVVTTGNKNPSQNSSSIRTLENESAHLNLESVATSQRIDHLQQAIQKPEKGQEADQGNEGCSFQEQNSVVFEDWVDAKAVHDAFQNLTTAEKSVQQQEAKRDGLIIAVASSSLLQDEALIKSKAPLTHFADKVETEQIVSTGVKSSDITCRRKDGQQLTMSRGGLEFRSVTSDSQKTADKTAATVSIGRNTNCPSATPPNSGKLLISPVRALSDELTDALEKERLVLPKIKTGNGDMGALLTTSPRDSGCVKRIAEQGKYFGVKKLSTQMPYRVDFQNGNLMQVKFQSSLGNGQHWWKLQQKQAVVF</sequence>
<feature type="region of interest" description="Disordered" evidence="1">
    <location>
        <begin position="408"/>
        <end position="469"/>
    </location>
</feature>
<reference evidence="2 3" key="1">
    <citation type="submission" date="2024-02" db="EMBL/GenBank/DDBJ databases">
        <authorList>
            <consortium name="ELIXIR-Norway"/>
            <consortium name="Elixir Norway"/>
        </authorList>
    </citation>
    <scope>NUCLEOTIDE SEQUENCE [LARGE SCALE GENOMIC DNA]</scope>
</reference>
<organism evidence="2 3">
    <name type="scientific">Sphagnum troendelagicum</name>
    <dbReference type="NCBI Taxonomy" id="128251"/>
    <lineage>
        <taxon>Eukaryota</taxon>
        <taxon>Viridiplantae</taxon>
        <taxon>Streptophyta</taxon>
        <taxon>Embryophyta</taxon>
        <taxon>Bryophyta</taxon>
        <taxon>Sphagnophytina</taxon>
        <taxon>Sphagnopsida</taxon>
        <taxon>Sphagnales</taxon>
        <taxon>Sphagnaceae</taxon>
        <taxon>Sphagnum</taxon>
    </lineage>
</organism>
<feature type="compositionally biased region" description="Polar residues" evidence="1">
    <location>
        <begin position="445"/>
        <end position="457"/>
    </location>
</feature>
<gene>
    <name evidence="2" type="ORF">CSSPTR1EN2_LOCUS577</name>
</gene>
<dbReference type="EMBL" id="OZ019893">
    <property type="protein sequence ID" value="CAK9189965.1"/>
    <property type="molecule type" value="Genomic_DNA"/>
</dbReference>
<evidence type="ECO:0000256" key="1">
    <source>
        <dbReference type="SAM" id="MobiDB-lite"/>
    </source>
</evidence>
<keyword evidence="3" id="KW-1185">Reference proteome</keyword>
<name>A0ABP0T8U0_9BRYO</name>